<keyword evidence="1" id="KW-1133">Transmembrane helix</keyword>
<dbReference type="InterPro" id="IPR007047">
    <property type="entry name" value="Flp_Fap"/>
</dbReference>
<dbReference type="EMBL" id="AAUW01000002">
    <property type="protein sequence ID" value="EAV45868.1"/>
    <property type="molecule type" value="Genomic_DNA"/>
</dbReference>
<feature type="transmembrane region" description="Helical" evidence="1">
    <location>
        <begin position="34"/>
        <end position="53"/>
    </location>
</feature>
<evidence type="ECO:0000313" key="3">
    <source>
        <dbReference type="Proteomes" id="UP000004848"/>
    </source>
</evidence>
<evidence type="ECO:0000313" key="2">
    <source>
        <dbReference type="EMBL" id="EAV45868.1"/>
    </source>
</evidence>
<dbReference type="AlphaFoldDB" id="A0NNY7"/>
<keyword evidence="1" id="KW-0472">Membrane</keyword>
<accession>A0NNY7</accession>
<dbReference type="Pfam" id="PF04964">
    <property type="entry name" value="Flp_Fap"/>
    <property type="match status" value="1"/>
</dbReference>
<comment type="caution">
    <text evidence="2">The sequence shown here is derived from an EMBL/GenBank/DDBJ whole genome shotgun (WGS) entry which is preliminary data.</text>
</comment>
<protein>
    <recommendedName>
        <fullName evidence="4">Pilus assembly protein Flp/PilA</fullName>
    </recommendedName>
</protein>
<name>A0NNY7_ROSAI</name>
<keyword evidence="1" id="KW-0812">Transmembrane</keyword>
<evidence type="ECO:0000256" key="1">
    <source>
        <dbReference type="SAM" id="Phobius"/>
    </source>
</evidence>
<organism evidence="2 3">
    <name type="scientific">Roseibium aggregatum (strain ATCC 25650 / DSM 13394 / JCM 20685 / NBRC 16684 / NCIMB 2208 / IAM 12614 / B1)</name>
    <name type="common">Stappia aggregata</name>
    <dbReference type="NCBI Taxonomy" id="384765"/>
    <lineage>
        <taxon>Bacteria</taxon>
        <taxon>Pseudomonadati</taxon>
        <taxon>Pseudomonadota</taxon>
        <taxon>Alphaproteobacteria</taxon>
        <taxon>Hyphomicrobiales</taxon>
        <taxon>Stappiaceae</taxon>
        <taxon>Roseibium</taxon>
    </lineage>
</organism>
<dbReference type="Proteomes" id="UP000004848">
    <property type="component" value="Unassembled WGS sequence"/>
</dbReference>
<proteinExistence type="predicted"/>
<dbReference type="GeneID" id="68845289"/>
<evidence type="ECO:0008006" key="4">
    <source>
        <dbReference type="Google" id="ProtNLM"/>
    </source>
</evidence>
<dbReference type="OrthoDB" id="7679532at2"/>
<reference evidence="2 3" key="1">
    <citation type="submission" date="2006-05" db="EMBL/GenBank/DDBJ databases">
        <authorList>
            <person name="King G."/>
            <person name="Ferriera S."/>
            <person name="Johnson J."/>
            <person name="Kravitz S."/>
            <person name="Beeson K."/>
            <person name="Sutton G."/>
            <person name="Rogers Y.-H."/>
            <person name="Friedman R."/>
            <person name="Frazier M."/>
            <person name="Venter J.C."/>
        </authorList>
    </citation>
    <scope>NUCLEOTIDE SEQUENCE [LARGE SCALE GENOMIC DNA]</scope>
    <source>
        <strain evidence="3">ATCC 25650 / DSM 13394 / JCM 20685 / NBRC 16684 / NCIMB 2208 / IAM 12614 / B1</strain>
    </source>
</reference>
<dbReference type="RefSeq" id="WP_006932416.1">
    <property type="nucleotide sequence ID" value="NZ_AAUW01000002.1"/>
</dbReference>
<gene>
    <name evidence="2" type="ORF">SIAM614_24652</name>
</gene>
<sequence>MPFRFQTIADRISPAFFRRKEFVRDERGATMIEYGLIVGFISIIILITMTAIGTTMRDDIFGKISTTLQGVLGST</sequence>